<evidence type="ECO:0000313" key="7">
    <source>
        <dbReference type="EMBL" id="GAA5086241.1"/>
    </source>
</evidence>
<feature type="domain" description="ABC transmembrane type-1" evidence="6">
    <location>
        <begin position="75"/>
        <end position="272"/>
    </location>
</feature>
<keyword evidence="8" id="KW-1185">Reference proteome</keyword>
<comment type="subcellular location">
    <subcellularLocation>
        <location evidence="1 5">Cell membrane</location>
        <topology evidence="1 5">Multi-pass membrane protein</topology>
    </subcellularLocation>
</comment>
<keyword evidence="4 5" id="KW-0472">Membrane</keyword>
<sequence>MPVTVPRLAYPSWFFTLQELVIQGLRWVILGIFLMFLAVPLLFIFIRAFQNEAMQWVGVSLFLDIVQAPGFFQAVQQSVYVGLATVVIVIPLAYAFAFMLHRTQVPYKPFWEMIALLPLLAPSLLPGISLVYLFGNQGLFKELLGASSIYGFKGIVLGEAFYTFPHALMVLRTGLAMGDVRLYEAAKSMGAGAWRRFSTITFPSSHYAVFSAGCLVFTLSVTDFGVPKVIGGHYNVVALEAYKAVVGQLQFGKGAAIGLLLLVPALLTFFVDYFLRKKQSKTRQTAQGFFVERHRWRDRSFLLITLLVCLWLLLVIGVAVWASFIQFWPYNLSFSLRSYDFDNMAGGGWLAWINSLKLALLTAVFGAVLVFLNAWLINKVLVTRSFGLWVNQCIRFCVLMPMAVPGLVLGLGYILFFNHPANPLRHLYGGMTLLVICTVVHFYTSAYLTMQSTLDRLAPEIEAAAASLKASAWQTLWRVTLPLSFPTILQIIRYLFVSAMTTVSAVVFLYSPQTVLAAVAVLNMDDAGHIGAAAAMSVLIMSSSAMVSVLLHLATRTVRKRSQAWQALPDTY</sequence>
<feature type="transmembrane region" description="Helical" evidence="5">
    <location>
        <begin position="197"/>
        <end position="219"/>
    </location>
</feature>
<dbReference type="CDD" id="cd06261">
    <property type="entry name" value="TM_PBP2"/>
    <property type="match status" value="2"/>
</dbReference>
<feature type="transmembrane region" description="Helical" evidence="5">
    <location>
        <begin position="349"/>
        <end position="372"/>
    </location>
</feature>
<gene>
    <name evidence="7" type="ORF">GCM10023337_05720</name>
</gene>
<feature type="transmembrane region" description="Helical" evidence="5">
    <location>
        <begin position="78"/>
        <end position="101"/>
    </location>
</feature>
<feature type="domain" description="ABC transmembrane type-1" evidence="6">
    <location>
        <begin position="352"/>
        <end position="551"/>
    </location>
</feature>
<feature type="transmembrane region" description="Helical" evidence="5">
    <location>
        <begin position="393"/>
        <end position="416"/>
    </location>
</feature>
<name>A0ABP9LZ76_9BURK</name>
<feature type="transmembrane region" description="Helical" evidence="5">
    <location>
        <begin position="301"/>
        <end position="329"/>
    </location>
</feature>
<dbReference type="PROSITE" id="PS50928">
    <property type="entry name" value="ABC_TM1"/>
    <property type="match status" value="2"/>
</dbReference>
<dbReference type="InterPro" id="IPR017664">
    <property type="entry name" value="AminoethylPonate_ABC_perm-1"/>
</dbReference>
<evidence type="ECO:0000256" key="2">
    <source>
        <dbReference type="ARBA" id="ARBA00022692"/>
    </source>
</evidence>
<keyword evidence="3 5" id="KW-1133">Transmembrane helix</keyword>
<dbReference type="SUPFAM" id="SSF161098">
    <property type="entry name" value="MetI-like"/>
    <property type="match status" value="2"/>
</dbReference>
<evidence type="ECO:0000256" key="3">
    <source>
        <dbReference type="ARBA" id="ARBA00022989"/>
    </source>
</evidence>
<evidence type="ECO:0000313" key="8">
    <source>
        <dbReference type="Proteomes" id="UP001500227"/>
    </source>
</evidence>
<feature type="transmembrane region" description="Helical" evidence="5">
    <location>
        <begin position="255"/>
        <end position="275"/>
    </location>
</feature>
<dbReference type="InterPro" id="IPR000515">
    <property type="entry name" value="MetI-like"/>
</dbReference>
<feature type="transmembrane region" description="Helical" evidence="5">
    <location>
        <begin position="155"/>
        <end position="176"/>
    </location>
</feature>
<comment type="caution">
    <text evidence="7">The sequence shown here is derived from an EMBL/GenBank/DDBJ whole genome shotgun (WGS) entry which is preliminary data.</text>
</comment>
<feature type="transmembrane region" description="Helical" evidence="5">
    <location>
        <begin position="491"/>
        <end position="510"/>
    </location>
</feature>
<evidence type="ECO:0000259" key="6">
    <source>
        <dbReference type="PROSITE" id="PS50928"/>
    </source>
</evidence>
<organism evidence="7 8">
    <name type="scientific">Paenalcaligenes hermetiae</name>
    <dbReference type="NCBI Taxonomy" id="1157987"/>
    <lineage>
        <taxon>Bacteria</taxon>
        <taxon>Pseudomonadati</taxon>
        <taxon>Pseudomonadota</taxon>
        <taxon>Betaproteobacteria</taxon>
        <taxon>Burkholderiales</taxon>
        <taxon>Alcaligenaceae</taxon>
        <taxon>Paenalcaligenes</taxon>
    </lineage>
</organism>
<comment type="similarity">
    <text evidence="5">Belongs to the binding-protein-dependent transport system permease family.</text>
</comment>
<dbReference type="PANTHER" id="PTHR43496:SF1">
    <property type="entry name" value="POLYGALACTURONAN_RHAMNOGALACTURONAN TRANSPORT SYSTEM PERMEASE PROTEIN YTEP"/>
    <property type="match status" value="1"/>
</dbReference>
<dbReference type="EMBL" id="BAABKD010000002">
    <property type="protein sequence ID" value="GAA5086241.1"/>
    <property type="molecule type" value="Genomic_DNA"/>
</dbReference>
<proteinExistence type="inferred from homology"/>
<dbReference type="Pfam" id="PF00528">
    <property type="entry name" value="BPD_transp_1"/>
    <property type="match status" value="2"/>
</dbReference>
<dbReference type="RefSeq" id="WP_300646609.1">
    <property type="nucleotide sequence ID" value="NZ_BAABKD010000002.1"/>
</dbReference>
<evidence type="ECO:0000256" key="5">
    <source>
        <dbReference type="RuleBase" id="RU363032"/>
    </source>
</evidence>
<dbReference type="InterPro" id="IPR035906">
    <property type="entry name" value="MetI-like_sf"/>
</dbReference>
<keyword evidence="5" id="KW-0813">Transport</keyword>
<protein>
    <submittedName>
        <fullName evidence="7">2-aminoethylphosphonate ABC transporter permease subunit</fullName>
    </submittedName>
</protein>
<accession>A0ABP9LZ76</accession>
<dbReference type="Proteomes" id="UP001500227">
    <property type="component" value="Unassembled WGS sequence"/>
</dbReference>
<feature type="transmembrane region" description="Helical" evidence="5">
    <location>
        <begin position="53"/>
        <end position="72"/>
    </location>
</feature>
<evidence type="ECO:0000256" key="1">
    <source>
        <dbReference type="ARBA" id="ARBA00004651"/>
    </source>
</evidence>
<feature type="transmembrane region" description="Helical" evidence="5">
    <location>
        <begin position="20"/>
        <end position="46"/>
    </location>
</feature>
<evidence type="ECO:0000256" key="4">
    <source>
        <dbReference type="ARBA" id="ARBA00023136"/>
    </source>
</evidence>
<reference evidence="8" key="1">
    <citation type="journal article" date="2019" name="Int. J. Syst. Evol. Microbiol.">
        <title>The Global Catalogue of Microorganisms (GCM) 10K type strain sequencing project: providing services to taxonomists for standard genome sequencing and annotation.</title>
        <authorList>
            <consortium name="The Broad Institute Genomics Platform"/>
            <consortium name="The Broad Institute Genome Sequencing Center for Infectious Disease"/>
            <person name="Wu L."/>
            <person name="Ma J."/>
        </authorList>
    </citation>
    <scope>NUCLEOTIDE SEQUENCE [LARGE SCALE GENOMIC DNA]</scope>
    <source>
        <strain evidence="8">JCM 18423</strain>
    </source>
</reference>
<dbReference type="NCBIfam" id="TIGR03262">
    <property type="entry name" value="PhnU2"/>
    <property type="match status" value="1"/>
</dbReference>
<dbReference type="PANTHER" id="PTHR43496">
    <property type="entry name" value="PROTEIN LPLB"/>
    <property type="match status" value="1"/>
</dbReference>
<feature type="transmembrane region" description="Helical" evidence="5">
    <location>
        <begin position="530"/>
        <end position="553"/>
    </location>
</feature>
<dbReference type="Gene3D" id="1.10.3720.10">
    <property type="entry name" value="MetI-like"/>
    <property type="match status" value="2"/>
</dbReference>
<keyword evidence="2 5" id="KW-0812">Transmembrane</keyword>
<feature type="transmembrane region" description="Helical" evidence="5">
    <location>
        <begin position="113"/>
        <end position="135"/>
    </location>
</feature>
<feature type="transmembrane region" description="Helical" evidence="5">
    <location>
        <begin position="428"/>
        <end position="448"/>
    </location>
</feature>